<evidence type="ECO:0000313" key="1">
    <source>
        <dbReference type="EMBL" id="EJK62739.1"/>
    </source>
</evidence>
<keyword evidence="2" id="KW-1185">Reference proteome</keyword>
<gene>
    <name evidence="1" type="ORF">THAOC_16636</name>
</gene>
<dbReference type="SUPFAM" id="SSF82171">
    <property type="entry name" value="DPP6 N-terminal domain-like"/>
    <property type="match status" value="2"/>
</dbReference>
<dbReference type="Proteomes" id="UP000266841">
    <property type="component" value="Unassembled WGS sequence"/>
</dbReference>
<proteinExistence type="predicted"/>
<dbReference type="OrthoDB" id="49304at2759"/>
<dbReference type="Gene3D" id="2.130.10.130">
    <property type="entry name" value="Integrin alpha, N-terminal"/>
    <property type="match status" value="1"/>
</dbReference>
<dbReference type="AlphaFoldDB" id="K0SCV3"/>
<sequence length="958" mass="103588">MGGSGLALSSDGTIIACGSWTGDYGGVYRAGYVKVYQYSDGNMSWTSLGSVLGVAEVPVLVHGSDHYNGAYYAGFGSAVDLSSDGLTLAVGSVEWSKNRGAVTVFTYDQTTSSDWTVRQVLLGAHKPGPIERWHAQPDQMGGRVSLSSDGNVLAVGAQNAVDPDSLYHHYNHGYVKVFLWDAAAGQYSQRGRTIWGAHRENFGRVLSLSSDGTVVVTRSWTSHRLYAFKFTGRDFVSYGNYIYKSTNFGFQPSISGDGTRLVVPNRDARKVEVYEVPPPPPTSYPTPLVPEAVGCFEQTSVYGVVSKFARKNIVDANPVQTCRSYCLGPLNKEDIQYMSFTCPRHGQVYCNCLTEGDLSGKSVASSALRRPDYECRGECRTFGAGGTICYDRSTDGSRVSEGCHGFLLNGEYLSEFEGYILGDGYRSMVYPIHQALFTPRSNVPTSSPTVSESPSTSVSPTVDAFTIFDWDEVEAMGEPYDASVPSDRDTRPVISVDGRFFAVASEFENDWAGAVYVYEWSDSGGRTLRDSLQGGDAGSRFGSSMAISDNGSVLAVGSCAHESNTGKVQIYQWNGSSYVQIGQTLVGDETGDYFGWGMGGSGLALSSDGTIIACGSWTGDYGGVYRAGYVKVYQYSDGNMSWTSLGSVLGVAEVPVLVHGSDHYNGAYYAGFGSAVDLSSDGLTLAVGSVEWSKNRGAVTVFTYDQTTSSDWTVRQVLLGAHKPGPIERWHAQPDQMGGRVSLSSDGNVLAVGAQNAVDPDSLHHHYNHGYVKVFLWDAAAGQYSQRGRTILGAHRENFGRVLSLSSDGTVVVTRSWTSHRLYAFKFTGRDFVSYGNYIYKSTNFGFQPSISGDGTRLVVPNRDARKVEVYEVPPPPTPFPTITPVTSMVAVEDHPKYGQPQFIHPATELLATAVQLHAGVSAVPATRRARALLALSVEMGRVAWDLIPARMLPLEKS</sequence>
<protein>
    <submittedName>
        <fullName evidence="1">Uncharacterized protein</fullName>
    </submittedName>
</protein>
<accession>K0SCV3</accession>
<dbReference type="EMBL" id="AGNL01018655">
    <property type="protein sequence ID" value="EJK62739.1"/>
    <property type="molecule type" value="Genomic_DNA"/>
</dbReference>
<comment type="caution">
    <text evidence="1">The sequence shown here is derived from an EMBL/GenBank/DDBJ whole genome shotgun (WGS) entry which is preliminary data.</text>
</comment>
<organism evidence="1 2">
    <name type="scientific">Thalassiosira oceanica</name>
    <name type="common">Marine diatom</name>
    <dbReference type="NCBI Taxonomy" id="159749"/>
    <lineage>
        <taxon>Eukaryota</taxon>
        <taxon>Sar</taxon>
        <taxon>Stramenopiles</taxon>
        <taxon>Ochrophyta</taxon>
        <taxon>Bacillariophyta</taxon>
        <taxon>Coscinodiscophyceae</taxon>
        <taxon>Thalassiosirophycidae</taxon>
        <taxon>Thalassiosirales</taxon>
        <taxon>Thalassiosiraceae</taxon>
        <taxon>Thalassiosira</taxon>
    </lineage>
</organism>
<evidence type="ECO:0000313" key="2">
    <source>
        <dbReference type="Proteomes" id="UP000266841"/>
    </source>
</evidence>
<name>K0SCV3_THAOC</name>
<dbReference type="InterPro" id="IPR028994">
    <property type="entry name" value="Integrin_alpha_N"/>
</dbReference>
<reference evidence="1 2" key="1">
    <citation type="journal article" date="2012" name="Genome Biol.">
        <title>Genome and low-iron response of an oceanic diatom adapted to chronic iron limitation.</title>
        <authorList>
            <person name="Lommer M."/>
            <person name="Specht M."/>
            <person name="Roy A.S."/>
            <person name="Kraemer L."/>
            <person name="Andreson R."/>
            <person name="Gutowska M.A."/>
            <person name="Wolf J."/>
            <person name="Bergner S.V."/>
            <person name="Schilhabel M.B."/>
            <person name="Klostermeier U.C."/>
            <person name="Beiko R.G."/>
            <person name="Rosenstiel P."/>
            <person name="Hippler M."/>
            <person name="Laroche J."/>
        </authorList>
    </citation>
    <scope>NUCLEOTIDE SEQUENCE [LARGE SCALE GENOMIC DNA]</scope>
    <source>
        <strain evidence="1 2">CCMP1005</strain>
    </source>
</reference>